<evidence type="ECO:0000313" key="1">
    <source>
        <dbReference type="EMBL" id="KIM86453.1"/>
    </source>
</evidence>
<dbReference type="PANTHER" id="PTHR10039">
    <property type="entry name" value="AMELOGENIN"/>
    <property type="match status" value="1"/>
</dbReference>
<gene>
    <name evidence="1" type="ORF">PILCRDRAFT_326973</name>
</gene>
<dbReference type="HOGENOM" id="CLU_858201_0_0_1"/>
<protein>
    <submittedName>
        <fullName evidence="1">Uncharacterized protein</fullName>
    </submittedName>
</protein>
<proteinExistence type="predicted"/>
<reference evidence="1 2" key="1">
    <citation type="submission" date="2014-04" db="EMBL/GenBank/DDBJ databases">
        <authorList>
            <consortium name="DOE Joint Genome Institute"/>
            <person name="Kuo A."/>
            <person name="Tarkka M."/>
            <person name="Buscot F."/>
            <person name="Kohler A."/>
            <person name="Nagy L.G."/>
            <person name="Floudas D."/>
            <person name="Copeland A."/>
            <person name="Barry K.W."/>
            <person name="Cichocki N."/>
            <person name="Veneault-Fourrey C."/>
            <person name="LaButti K."/>
            <person name="Lindquist E.A."/>
            <person name="Lipzen A."/>
            <person name="Lundell T."/>
            <person name="Morin E."/>
            <person name="Murat C."/>
            <person name="Sun H."/>
            <person name="Tunlid A."/>
            <person name="Henrissat B."/>
            <person name="Grigoriev I.V."/>
            <person name="Hibbett D.S."/>
            <person name="Martin F."/>
            <person name="Nordberg H.P."/>
            <person name="Cantor M.N."/>
            <person name="Hua S.X."/>
        </authorList>
    </citation>
    <scope>NUCLEOTIDE SEQUENCE [LARGE SCALE GENOMIC DNA]</scope>
    <source>
        <strain evidence="1 2">F 1598</strain>
    </source>
</reference>
<dbReference type="OrthoDB" id="3027122at2759"/>
<reference evidence="2" key="2">
    <citation type="submission" date="2015-01" db="EMBL/GenBank/DDBJ databases">
        <title>Evolutionary Origins and Diversification of the Mycorrhizal Mutualists.</title>
        <authorList>
            <consortium name="DOE Joint Genome Institute"/>
            <consortium name="Mycorrhizal Genomics Consortium"/>
            <person name="Kohler A."/>
            <person name="Kuo A."/>
            <person name="Nagy L.G."/>
            <person name="Floudas D."/>
            <person name="Copeland A."/>
            <person name="Barry K.W."/>
            <person name="Cichocki N."/>
            <person name="Veneault-Fourrey C."/>
            <person name="LaButti K."/>
            <person name="Lindquist E.A."/>
            <person name="Lipzen A."/>
            <person name="Lundell T."/>
            <person name="Morin E."/>
            <person name="Murat C."/>
            <person name="Riley R."/>
            <person name="Ohm R."/>
            <person name="Sun H."/>
            <person name="Tunlid A."/>
            <person name="Henrissat B."/>
            <person name="Grigoriev I.V."/>
            <person name="Hibbett D.S."/>
            <person name="Martin F."/>
        </authorList>
    </citation>
    <scope>NUCLEOTIDE SEQUENCE [LARGE SCALE GENOMIC DNA]</scope>
    <source>
        <strain evidence="2">F 1598</strain>
    </source>
</reference>
<accession>A0A0C3BJD2</accession>
<organism evidence="1 2">
    <name type="scientific">Piloderma croceum (strain F 1598)</name>
    <dbReference type="NCBI Taxonomy" id="765440"/>
    <lineage>
        <taxon>Eukaryota</taxon>
        <taxon>Fungi</taxon>
        <taxon>Dikarya</taxon>
        <taxon>Basidiomycota</taxon>
        <taxon>Agaricomycotina</taxon>
        <taxon>Agaricomycetes</taxon>
        <taxon>Agaricomycetidae</taxon>
        <taxon>Atheliales</taxon>
        <taxon>Atheliaceae</taxon>
        <taxon>Piloderma</taxon>
    </lineage>
</organism>
<name>A0A0C3BJD2_PILCF</name>
<dbReference type="STRING" id="765440.A0A0C3BJD2"/>
<dbReference type="EMBL" id="KN832982">
    <property type="protein sequence ID" value="KIM86453.1"/>
    <property type="molecule type" value="Genomic_DNA"/>
</dbReference>
<sequence length="324" mass="36973">MKIIRRTRTQLSFPEDWPGDEAIGHLTERAFGLFVWASTAVEFIRRAHYPANRLKALLQGEPTSGAMTALGALYKTALEDAGKWDDHEFVEDFRAIMGIVLAARSSLSISAIDLLLGIPSANTIALLGCLLIQHPTVRVLHPSFADFITHTDPRTYPWVIDAPSRNFYLALACLERLHLSLKQNMCNLTLSSNQLKGSLSQDVSYSCLYWIDHVCAVQASAKEVWDRVECFLTLHLLHWFEAMSISKRSIDTIKLLQDLEDWIQIHFPNQPSELVHDAYRFTRAFSDTIAYHPPSVYFLILPFAPVHSSHTKYFTTEMHFLRLW</sequence>
<dbReference type="PANTHER" id="PTHR10039:SF14">
    <property type="entry name" value="NACHT DOMAIN-CONTAINING PROTEIN"/>
    <property type="match status" value="1"/>
</dbReference>
<dbReference type="InParanoid" id="A0A0C3BJD2"/>
<dbReference type="AlphaFoldDB" id="A0A0C3BJD2"/>
<dbReference type="Proteomes" id="UP000054166">
    <property type="component" value="Unassembled WGS sequence"/>
</dbReference>
<keyword evidence="2" id="KW-1185">Reference proteome</keyword>
<evidence type="ECO:0000313" key="2">
    <source>
        <dbReference type="Proteomes" id="UP000054166"/>
    </source>
</evidence>